<sequence>MPLSIRQRLERKAHIAIVRSSRRFSGADPAICEKVSRPGFVGYWVCKGTINATKVPPSEAIITLLWIHGGAYVAGSALSGLVSLLRVAELEAEQNLSLNIFTLEYSLAPEAKFPMQMAQATAAYKYLIEEAGIDPSSVHVLGESAGGHLALALAYNLQQQGIPRPGRVGLLYLWVNLENTGSTFKTNKYKDCLVKEDMDKCVDWLLGRDGRLRFSHLMNFASSPPRVDLPWSQILPPTWVVIGGNDVLFSDVINFVDEARKDGVSVDLQVEAGMPHGWLAYFDALAVKQYLRLSPEDDAESILVGSEVIAKAVCEHGHICKGQKGP</sequence>
<comment type="caution">
    <text evidence="4">The sequence shown here is derived from an EMBL/GenBank/DDBJ whole genome shotgun (WGS) entry which is preliminary data.</text>
</comment>
<feature type="domain" description="Alpha/beta hydrolase fold-3" evidence="3">
    <location>
        <begin position="64"/>
        <end position="279"/>
    </location>
</feature>
<dbReference type="Proteomes" id="UP001213681">
    <property type="component" value="Unassembled WGS sequence"/>
</dbReference>
<comment type="similarity">
    <text evidence="1">Belongs to the 'GDXG' lipolytic enzyme family.</text>
</comment>
<dbReference type="GO" id="GO:0017000">
    <property type="term" value="P:antibiotic biosynthetic process"/>
    <property type="evidence" value="ECO:0007669"/>
    <property type="project" value="UniProtKB-ARBA"/>
</dbReference>
<evidence type="ECO:0000313" key="5">
    <source>
        <dbReference type="Proteomes" id="UP001213681"/>
    </source>
</evidence>
<dbReference type="InterPro" id="IPR013094">
    <property type="entry name" value="AB_hydrolase_3"/>
</dbReference>
<dbReference type="Pfam" id="PF07859">
    <property type="entry name" value="Abhydrolase_3"/>
    <property type="match status" value="1"/>
</dbReference>
<dbReference type="GO" id="GO:0072330">
    <property type="term" value="P:monocarboxylic acid biosynthetic process"/>
    <property type="evidence" value="ECO:0007669"/>
    <property type="project" value="UniProtKB-ARBA"/>
</dbReference>
<dbReference type="InterPro" id="IPR029058">
    <property type="entry name" value="AB_hydrolase_fold"/>
</dbReference>
<dbReference type="SUPFAM" id="SSF53474">
    <property type="entry name" value="alpha/beta-Hydrolases"/>
    <property type="match status" value="1"/>
</dbReference>
<gene>
    <name evidence="4" type="ORF">N7458_006103</name>
</gene>
<dbReference type="EMBL" id="JAPVEA010000006">
    <property type="protein sequence ID" value="KAJ5449654.1"/>
    <property type="molecule type" value="Genomic_DNA"/>
</dbReference>
<evidence type="ECO:0000259" key="3">
    <source>
        <dbReference type="Pfam" id="PF07859"/>
    </source>
</evidence>
<organism evidence="4 5">
    <name type="scientific">Penicillium daleae</name>
    <dbReference type="NCBI Taxonomy" id="63821"/>
    <lineage>
        <taxon>Eukaryota</taxon>
        <taxon>Fungi</taxon>
        <taxon>Dikarya</taxon>
        <taxon>Ascomycota</taxon>
        <taxon>Pezizomycotina</taxon>
        <taxon>Eurotiomycetes</taxon>
        <taxon>Eurotiomycetidae</taxon>
        <taxon>Eurotiales</taxon>
        <taxon>Aspergillaceae</taxon>
        <taxon>Penicillium</taxon>
    </lineage>
</organism>
<dbReference type="AlphaFoldDB" id="A0AAD6C4S5"/>
<dbReference type="PANTHER" id="PTHR48081:SF11">
    <property type="entry name" value="ALPHA_BETA HYDROLASE FOLD-3 DOMAIN-CONTAINING PROTEIN-RELATED"/>
    <property type="match status" value="1"/>
</dbReference>
<keyword evidence="2" id="KW-0378">Hydrolase</keyword>
<dbReference type="GO" id="GO:0016787">
    <property type="term" value="F:hydrolase activity"/>
    <property type="evidence" value="ECO:0007669"/>
    <property type="project" value="UniProtKB-KW"/>
</dbReference>
<evidence type="ECO:0000313" key="4">
    <source>
        <dbReference type="EMBL" id="KAJ5449654.1"/>
    </source>
</evidence>
<dbReference type="GeneID" id="81599728"/>
<reference evidence="4" key="1">
    <citation type="submission" date="2022-12" db="EMBL/GenBank/DDBJ databases">
        <authorList>
            <person name="Petersen C."/>
        </authorList>
    </citation>
    <scope>NUCLEOTIDE SEQUENCE</scope>
    <source>
        <strain evidence="4">IBT 16125</strain>
    </source>
</reference>
<dbReference type="Gene3D" id="3.40.50.1820">
    <property type="entry name" value="alpha/beta hydrolase"/>
    <property type="match status" value="1"/>
</dbReference>
<dbReference type="InterPro" id="IPR002168">
    <property type="entry name" value="Lipase_GDXG_HIS_AS"/>
</dbReference>
<protein>
    <recommendedName>
        <fullName evidence="3">Alpha/beta hydrolase fold-3 domain-containing protein</fullName>
    </recommendedName>
</protein>
<dbReference type="InterPro" id="IPR050300">
    <property type="entry name" value="GDXG_lipolytic_enzyme"/>
</dbReference>
<proteinExistence type="inferred from homology"/>
<dbReference type="RefSeq" id="XP_056765189.1">
    <property type="nucleotide sequence ID" value="XM_056909485.1"/>
</dbReference>
<name>A0AAD6C4S5_9EURO</name>
<dbReference type="PROSITE" id="PS01173">
    <property type="entry name" value="LIPASE_GDXG_HIS"/>
    <property type="match status" value="1"/>
</dbReference>
<reference evidence="4" key="2">
    <citation type="journal article" date="2023" name="IMA Fungus">
        <title>Comparative genomic study of the Penicillium genus elucidates a diverse pangenome and 15 lateral gene transfer events.</title>
        <authorList>
            <person name="Petersen C."/>
            <person name="Sorensen T."/>
            <person name="Nielsen M.R."/>
            <person name="Sondergaard T.E."/>
            <person name="Sorensen J.L."/>
            <person name="Fitzpatrick D.A."/>
            <person name="Frisvad J.C."/>
            <person name="Nielsen K.L."/>
        </authorList>
    </citation>
    <scope>NUCLEOTIDE SEQUENCE</scope>
    <source>
        <strain evidence="4">IBT 16125</strain>
    </source>
</reference>
<evidence type="ECO:0000256" key="2">
    <source>
        <dbReference type="ARBA" id="ARBA00022801"/>
    </source>
</evidence>
<keyword evidence="5" id="KW-1185">Reference proteome</keyword>
<accession>A0AAD6C4S5</accession>
<dbReference type="PANTHER" id="PTHR48081">
    <property type="entry name" value="AB HYDROLASE SUPERFAMILY PROTEIN C4A8.06C"/>
    <property type="match status" value="1"/>
</dbReference>
<evidence type="ECO:0000256" key="1">
    <source>
        <dbReference type="ARBA" id="ARBA00010515"/>
    </source>
</evidence>